<dbReference type="OrthoDB" id="218750at2"/>
<name>A0A1T3NXA3_9ACTN</name>
<gene>
    <name evidence="1" type="ORF">B4N89_11375</name>
</gene>
<proteinExistence type="predicted"/>
<accession>A0A1T3NXA3</accession>
<evidence type="ECO:0008006" key="3">
    <source>
        <dbReference type="Google" id="ProtNLM"/>
    </source>
</evidence>
<keyword evidence="2" id="KW-1185">Reference proteome</keyword>
<dbReference type="Proteomes" id="UP000190037">
    <property type="component" value="Unassembled WGS sequence"/>
</dbReference>
<protein>
    <recommendedName>
        <fullName evidence="3">DNA-binding protein</fullName>
    </recommendedName>
</protein>
<evidence type="ECO:0000313" key="1">
    <source>
        <dbReference type="EMBL" id="OPC81467.1"/>
    </source>
</evidence>
<sequence>MNTTGTGTTPDPSRVLLDAGAVLPVGTLAGDDIDTLTVRTYLHPAFGDRPIVRLVPGTLGEAEDLALGFLGLTREADAPEVGQVRREALGFPAWALVNDPANGHHALALVRDIERLDRQAKTKPGAAKDGFDQLAVRLGRAVPHFLPTFHEQAARIFLKHDNKTYASAFFGKAREAERVHNLAIEEERLRAVFLEFAFAGALTAKALKEHAKSLAARLGPAEAWVQFRQLAVERCTAGMPPYAGLAEDARALIRAAGGDHTDEERALLRELLATPAIARAPLSFWKVNRAPIAALAGAEPQSRVRLLDILPTPGGSASNGEVDDFWLDLLDDAGVLDLLVDGDLEPGARAQWVTRWAAHRQRGWGYSGRSARTAALVARMADRLRAEAVPITLFGGSGWRTGVDLDLLDLALTERIPVTDPEPKHTFVLGEWWDDEAEGRRELTAVAADERFLPLLLSAVGGLAAKHQPGTAAHPVLRPVLARRLTELGERLTSAAGLPDAERELKVLDGFRGVVEDVTPDLVARVRAFDAIALLATTLRAGVYDELGWPALDEAVELLGRKGDVRIDESWPALVLSTDKRALVVGPEGILLDHEPRVPKDRTGWQRTQYRYVDGQLLVAWYNSDYEWEGYWSARPTETFLLGGPPNNGSDGTMLSLALPDGGVTTGGRPLYAGDTKLPARRGVLTDGTTHWSLDYERSDRKWTEFDPATGTHGRASLPAPFAAAVADGGSLVPDGCELLPLLPGLEQTPFGTDGKLVGRWVRIDGDTLTTGSVDGRTVTAPVRGRRHWDQRPTEIPIGALRLPGGTAPTAVAPHNGAVTLWNEGVLLGHCGAGTGLAAGTRVVPQPAFWHALRPRDEAGSLALRAITPEQAGALVEEVRADRDRARAEYEAAKGSPNKPAKPDPIRTAPVRRLLPAISHAGLVRGVASLVGETARLAERLRDFGKVNRKEKQPRAVPTGPEHGRDNELCPAVAGIAGVGCRYYGNQGQGTWTTLEHIAAVAAMLARTDGPAEWTTEPEGLREPHIAAWHDLLDSRAVMVARALSPLTSDTQRASLLVLLEALAAGPLGTPAGTLRRVVLCEPTGKKKDRKRKGRVLRRADRTVFILDSQYTYGNDTQHWLALDHDPSGRFEAVDGFTTHEEHRYREPMSAERVAAVVEGIRAHGPVPWRPEAVPALTEGTGLGRAEASVLLAGLVAGDMDKDRRAVLDLRAAEATSAREQLDRLDRVARAGVQGALVPERPEDVAALWTSGWDIPSACRAWEAAFGRVLRLPEEVAADVRGIPAAAFEYVLTPESHRWITGTSTHSVDKDGHLVASDPAAVPAGHTLALAVTALAWLAYRLPYGDPLRPHLPRVLDLLRKRVADPGLVADLDVEYAERGATSTLLREAAGLPATGGTDPDGVLRIEDRFWLRPWYTDNEFTLVRTAGFTGADDPWFDRLIALRGEAKSVAFAAFRRILDPAFEALLRADGPPGVPQDPSHSVPELVAEVAKTHGIGEDAAVLYLQLLALPDPTDRQVARWTGWKPARLKKARTELAGTDLVVEAKRARAGRSLFLPGGWNALKSPALPLEVWKEGLYPKPGHGVIVPDLPVPELFHRAWRRVQDGDAPGFEELVTRTPRKGRR</sequence>
<dbReference type="EMBL" id="MWQN01000001">
    <property type="protein sequence ID" value="OPC81467.1"/>
    <property type="molecule type" value="Genomic_DNA"/>
</dbReference>
<reference evidence="1 2" key="1">
    <citation type="submission" date="2017-03" db="EMBL/GenBank/DDBJ databases">
        <title>Draft genome sequence of Streptomyces scabrisporus NF3, endophyte isolated from Amphipterygium adstringens.</title>
        <authorList>
            <person name="Vazquez M."/>
            <person name="Ceapa C.D."/>
            <person name="Rodriguez Luna D."/>
            <person name="Sanchez Esquivel S."/>
        </authorList>
    </citation>
    <scope>NUCLEOTIDE SEQUENCE [LARGE SCALE GENOMIC DNA]</scope>
    <source>
        <strain evidence="1 2">NF3</strain>
    </source>
</reference>
<dbReference type="RefSeq" id="WP_078975746.1">
    <property type="nucleotide sequence ID" value="NZ_MWQN01000001.1"/>
</dbReference>
<organism evidence="1 2">
    <name type="scientific">Embleya scabrispora</name>
    <dbReference type="NCBI Taxonomy" id="159449"/>
    <lineage>
        <taxon>Bacteria</taxon>
        <taxon>Bacillati</taxon>
        <taxon>Actinomycetota</taxon>
        <taxon>Actinomycetes</taxon>
        <taxon>Kitasatosporales</taxon>
        <taxon>Streptomycetaceae</taxon>
        <taxon>Embleya</taxon>
    </lineage>
</organism>
<comment type="caution">
    <text evidence="1">The sequence shown here is derived from an EMBL/GenBank/DDBJ whole genome shotgun (WGS) entry which is preliminary data.</text>
</comment>
<evidence type="ECO:0000313" key="2">
    <source>
        <dbReference type="Proteomes" id="UP000190037"/>
    </source>
</evidence>
<dbReference type="STRING" id="159449.B4N89_11375"/>